<reference evidence="1 2" key="1">
    <citation type="submission" date="2016-09" db="EMBL/GenBank/DDBJ databases">
        <title>Chromobacterium muskegensis sp. nov., an insecticidal bacterium isolated from Sphagnum bogs.</title>
        <authorList>
            <person name="Sparks M.E."/>
            <person name="Blackburn M.B."/>
            <person name="Gundersen-Rindal D.E."/>
            <person name="Mitchell A."/>
            <person name="Farrar R."/>
            <person name="Kuhar D."/>
        </authorList>
    </citation>
    <scope>NUCLEOTIDE SEQUENCE [LARGE SCALE GENOMIC DNA]</scope>
    <source>
        <strain evidence="1 2">37-2</strain>
    </source>
</reference>
<gene>
    <name evidence="1" type="ORF">BI347_20265</name>
</gene>
<evidence type="ECO:0000313" key="2">
    <source>
        <dbReference type="Proteomes" id="UP000180088"/>
    </source>
</evidence>
<dbReference type="Proteomes" id="UP000180088">
    <property type="component" value="Unassembled WGS sequence"/>
</dbReference>
<organism evidence="1 2">
    <name type="scientific">Chromobacterium sphagni</name>
    <dbReference type="NCBI Taxonomy" id="1903179"/>
    <lineage>
        <taxon>Bacteria</taxon>
        <taxon>Pseudomonadati</taxon>
        <taxon>Pseudomonadota</taxon>
        <taxon>Betaproteobacteria</taxon>
        <taxon>Neisseriales</taxon>
        <taxon>Chromobacteriaceae</taxon>
        <taxon>Chromobacterium</taxon>
    </lineage>
</organism>
<accession>A0A1S1WV63</accession>
<dbReference type="AlphaFoldDB" id="A0A1S1WV63"/>
<name>A0A1S1WV63_9NEIS</name>
<dbReference type="EMBL" id="MKCS01000003">
    <property type="protein sequence ID" value="OHX10899.1"/>
    <property type="molecule type" value="Genomic_DNA"/>
</dbReference>
<protein>
    <submittedName>
        <fullName evidence="1">Uncharacterized protein</fullName>
    </submittedName>
</protein>
<evidence type="ECO:0000313" key="1">
    <source>
        <dbReference type="EMBL" id="OHX10899.1"/>
    </source>
</evidence>
<comment type="caution">
    <text evidence="1">The sequence shown here is derived from an EMBL/GenBank/DDBJ whole genome shotgun (WGS) entry which is preliminary data.</text>
</comment>
<proteinExistence type="predicted"/>
<sequence>MAACLLGLSFSALADGKSDCRAAAGSYLTGTVVSGPNFASGQMLNGVELSHTHVSLQSDQDGQTYDVAMDNVFASGYDSAGENVPYPLSSIQPGDRLQLCGQPYSSGLGIHWVHTNCGARPTRKQPNGWVKKVNSDGSVSGNYEANTEYCQLWP</sequence>